<protein>
    <recommendedName>
        <fullName evidence="1">Band 7 domain-containing protein</fullName>
    </recommendedName>
</protein>
<dbReference type="InterPro" id="IPR001107">
    <property type="entry name" value="Band_7"/>
</dbReference>
<dbReference type="SMART" id="SM00244">
    <property type="entry name" value="PHB"/>
    <property type="match status" value="1"/>
</dbReference>
<keyword evidence="3" id="KW-1185">Reference proteome</keyword>
<proteinExistence type="predicted"/>
<accession>A0AAD3CGQ1</accession>
<dbReference type="PANTHER" id="PTHR43327:SF31">
    <property type="entry name" value="HYPERSENSITIVE-INDUCED RESPONSE PROTEIN 2"/>
    <property type="match status" value="1"/>
</dbReference>
<feature type="domain" description="Band 7" evidence="1">
    <location>
        <begin position="138"/>
        <end position="297"/>
    </location>
</feature>
<evidence type="ECO:0000313" key="2">
    <source>
        <dbReference type="EMBL" id="GFH45328.1"/>
    </source>
</evidence>
<name>A0AAD3CGQ1_9STRA</name>
<dbReference type="InterPro" id="IPR050710">
    <property type="entry name" value="Band7/mec-2_domain"/>
</dbReference>
<dbReference type="PANTHER" id="PTHR43327">
    <property type="entry name" value="STOMATIN-LIKE PROTEIN 2, MITOCHONDRIAL"/>
    <property type="match status" value="1"/>
</dbReference>
<dbReference type="InterPro" id="IPR036013">
    <property type="entry name" value="Band_7/SPFH_dom_sf"/>
</dbReference>
<sequence length="406" mass="46462">MENVELIRRRRHAASTQYKQSLLSNDINDDFFDHPQYTSVSNRWDNSYRPPNQGNIDFFRKEAHVSPEIENFETNPIYNASSNLLYLNPPKRQSMRKAMLTQTPARTVPSHNQNNYMTRGQNPAEDLGANSICSYGFMCCQCVRTTEIGVSESCGRFETLLEPGFYCLPWPLYDISGRLSIRINQLDITCESKTKDSVFVTISLAVPYRIITERAYDAYYRLSDPTQQIKSYIFDVVRSTVPKMTLDEVFLSKADIAETVFNQLTPLMEDYGYEIFKTLVTDVRPDEKVRQAMNEINASRRLKIAMYHLAEGEKTKIIKDAEAQCEALYLEGVGISGQRRALTQELKSSFLDENEKGSAELMNLLLITQYNDLLSTVSTKSQSSLIFTSDPGNLCNIEHQVSRYHV</sequence>
<dbReference type="Gene3D" id="3.30.479.30">
    <property type="entry name" value="Band 7 domain"/>
    <property type="match status" value="1"/>
</dbReference>
<comment type="caution">
    <text evidence="2">The sequence shown here is derived from an EMBL/GenBank/DDBJ whole genome shotgun (WGS) entry which is preliminary data.</text>
</comment>
<dbReference type="CDD" id="cd03407">
    <property type="entry name" value="SPFH_like_u4"/>
    <property type="match status" value="1"/>
</dbReference>
<dbReference type="Pfam" id="PF01145">
    <property type="entry name" value="Band_7"/>
    <property type="match status" value="1"/>
</dbReference>
<dbReference type="EMBL" id="BLLK01000020">
    <property type="protein sequence ID" value="GFH45328.1"/>
    <property type="molecule type" value="Genomic_DNA"/>
</dbReference>
<organism evidence="2 3">
    <name type="scientific">Chaetoceros tenuissimus</name>
    <dbReference type="NCBI Taxonomy" id="426638"/>
    <lineage>
        <taxon>Eukaryota</taxon>
        <taxon>Sar</taxon>
        <taxon>Stramenopiles</taxon>
        <taxon>Ochrophyta</taxon>
        <taxon>Bacillariophyta</taxon>
        <taxon>Coscinodiscophyceae</taxon>
        <taxon>Chaetocerotophycidae</taxon>
        <taxon>Chaetocerotales</taxon>
        <taxon>Chaetocerotaceae</taxon>
        <taxon>Chaetoceros</taxon>
    </lineage>
</organism>
<evidence type="ECO:0000259" key="1">
    <source>
        <dbReference type="SMART" id="SM00244"/>
    </source>
</evidence>
<dbReference type="SUPFAM" id="SSF117892">
    <property type="entry name" value="Band 7/SPFH domain"/>
    <property type="match status" value="1"/>
</dbReference>
<reference evidence="2 3" key="1">
    <citation type="journal article" date="2021" name="Sci. Rep.">
        <title>The genome of the diatom Chaetoceros tenuissimus carries an ancient integrated fragment of an extant virus.</title>
        <authorList>
            <person name="Hongo Y."/>
            <person name="Kimura K."/>
            <person name="Takaki Y."/>
            <person name="Yoshida Y."/>
            <person name="Baba S."/>
            <person name="Kobayashi G."/>
            <person name="Nagasaki K."/>
            <person name="Hano T."/>
            <person name="Tomaru Y."/>
        </authorList>
    </citation>
    <scope>NUCLEOTIDE SEQUENCE [LARGE SCALE GENOMIC DNA]</scope>
    <source>
        <strain evidence="2 3">NIES-3715</strain>
    </source>
</reference>
<gene>
    <name evidence="2" type="ORF">CTEN210_01802</name>
</gene>
<evidence type="ECO:0000313" key="3">
    <source>
        <dbReference type="Proteomes" id="UP001054902"/>
    </source>
</evidence>
<dbReference type="AlphaFoldDB" id="A0AAD3CGQ1"/>
<dbReference type="Proteomes" id="UP001054902">
    <property type="component" value="Unassembled WGS sequence"/>
</dbReference>